<dbReference type="EMBL" id="LYPB01000089">
    <property type="protein sequence ID" value="OAS14498.1"/>
    <property type="molecule type" value="Genomic_DNA"/>
</dbReference>
<dbReference type="AlphaFoldDB" id="A0A198A0F2"/>
<dbReference type="STRING" id="1850517.A8708_33910"/>
<dbReference type="Pfam" id="PF16221">
    <property type="entry name" value="HTH_47"/>
    <property type="match status" value="1"/>
</dbReference>
<feature type="domain" description="UCP01524 winged helix-turn-helix" evidence="2">
    <location>
        <begin position="364"/>
        <end position="448"/>
    </location>
</feature>
<dbReference type="InterPro" id="IPR032589">
    <property type="entry name" value="DUF4910"/>
</dbReference>
<dbReference type="Proteomes" id="UP000078454">
    <property type="component" value="Unassembled WGS sequence"/>
</dbReference>
<dbReference type="Pfam" id="PF09940">
    <property type="entry name" value="DUF2172"/>
    <property type="match status" value="1"/>
</dbReference>
<dbReference type="InterPro" id="IPR032610">
    <property type="entry name" value="DUF2172"/>
</dbReference>
<feature type="domain" description="DUF4910" evidence="3">
    <location>
        <begin position="23"/>
        <end position="360"/>
    </location>
</feature>
<dbReference type="InterPro" id="IPR032622">
    <property type="entry name" value="UCP01524_HTH"/>
</dbReference>
<dbReference type="RefSeq" id="WP_068669457.1">
    <property type="nucleotide sequence ID" value="NZ_LYPB01000089.1"/>
</dbReference>
<protein>
    <recommendedName>
        <fullName evidence="6">Aminopeptidase</fullName>
    </recommendedName>
</protein>
<dbReference type="Gene3D" id="3.50.30.90">
    <property type="match status" value="1"/>
</dbReference>
<evidence type="ECO:0000313" key="5">
    <source>
        <dbReference type="Proteomes" id="UP000078454"/>
    </source>
</evidence>
<dbReference type="Gene3D" id="1.10.10.10">
    <property type="entry name" value="Winged helix-like DNA-binding domain superfamily/Winged helix DNA-binding domain"/>
    <property type="match status" value="1"/>
</dbReference>
<organism evidence="4 5">
    <name type="scientific">Paenibacillus oryzisoli</name>
    <dbReference type="NCBI Taxonomy" id="1850517"/>
    <lineage>
        <taxon>Bacteria</taxon>
        <taxon>Bacillati</taxon>
        <taxon>Bacillota</taxon>
        <taxon>Bacilli</taxon>
        <taxon>Bacillales</taxon>
        <taxon>Paenibacillaceae</taxon>
        <taxon>Paenibacillus</taxon>
    </lineage>
</organism>
<reference evidence="4 5" key="1">
    <citation type="submission" date="2016-05" db="EMBL/GenBank/DDBJ databases">
        <title>Paenibacillus sp. 1ZS3-15 nov., isolated from the rhizosphere soil.</title>
        <authorList>
            <person name="Zhang X.X."/>
            <person name="Zhang J."/>
        </authorList>
    </citation>
    <scope>NUCLEOTIDE SEQUENCE [LARGE SCALE GENOMIC DNA]</scope>
    <source>
        <strain evidence="4 5">1ZS3-15</strain>
    </source>
</reference>
<evidence type="ECO:0000313" key="4">
    <source>
        <dbReference type="EMBL" id="OAS14498.1"/>
    </source>
</evidence>
<dbReference type="InterPro" id="IPR036388">
    <property type="entry name" value="WH-like_DNA-bd_sf"/>
</dbReference>
<sequence length="457" mass="52443">MDRADSLELTPDKTFELNEMDRLFDRLFPICRSITGPGVRETIAILQEYVPLEQFAVPTGMKVFDWEVPREWRIRDAWLKGPDGETIVDFKEHNLHVLNYSIPVNRKLALEELKDHLYSVPHLPDAIPYVISYYKERWGFCLPHNVLEKLGKGQYHAYVDSELVQGELNYAHVVLPGESDQEVMFSSYICHPSMANNELSGPIVTAFLYMRLAKWKHRRFTYRFVLAPETIGAIAYLHQFGEEMREKLFAGMVLTCVGGKESLSFKKTRRENSELDTMVSHLVHHKKLNARLRAFTPINGSDERQFCSPGFNLPVGQMSRGLHSGFPGYHNSLDTKETMTIEALQSSLDDLEQICKALELDGYYINRSPYGEVKLDQHGLYPDMNAPTMRGHSNNEVVDHRTQLNRILTVLNYSDGQHTMQNIADRCACSILDLKHVITILKEKQLIDGPFINKRGL</sequence>
<keyword evidence="5" id="KW-1185">Reference proteome</keyword>
<feature type="domain" description="DUF2172" evidence="1">
    <location>
        <begin position="71"/>
        <end position="162"/>
    </location>
</feature>
<dbReference type="Gene3D" id="3.40.630.10">
    <property type="entry name" value="Zn peptidases"/>
    <property type="match status" value="1"/>
</dbReference>
<evidence type="ECO:0000259" key="2">
    <source>
        <dbReference type="Pfam" id="PF16221"/>
    </source>
</evidence>
<dbReference type="SUPFAM" id="SSF53187">
    <property type="entry name" value="Zn-dependent exopeptidases"/>
    <property type="match status" value="1"/>
</dbReference>
<dbReference type="InterPro" id="IPR012353">
    <property type="entry name" value="UCP015244"/>
</dbReference>
<gene>
    <name evidence="4" type="ORF">A8708_33910</name>
</gene>
<proteinExistence type="predicted"/>
<dbReference type="PIRSF" id="PIRSF015244">
    <property type="entry name" value="UCP015244"/>
    <property type="match status" value="1"/>
</dbReference>
<evidence type="ECO:0008006" key="6">
    <source>
        <dbReference type="Google" id="ProtNLM"/>
    </source>
</evidence>
<dbReference type="Pfam" id="PF16254">
    <property type="entry name" value="DUF4910"/>
    <property type="match status" value="1"/>
</dbReference>
<name>A0A198A0F2_9BACL</name>
<evidence type="ECO:0000259" key="1">
    <source>
        <dbReference type="Pfam" id="PF09940"/>
    </source>
</evidence>
<evidence type="ECO:0000259" key="3">
    <source>
        <dbReference type="Pfam" id="PF16254"/>
    </source>
</evidence>
<comment type="caution">
    <text evidence="4">The sequence shown here is derived from an EMBL/GenBank/DDBJ whole genome shotgun (WGS) entry which is preliminary data.</text>
</comment>
<accession>A0A198A0F2</accession>